<dbReference type="OrthoDB" id="5771486at2"/>
<dbReference type="AlphaFoldDB" id="A0A3A6U2U4"/>
<organism evidence="1 2">
    <name type="scientific">Parashewanella spongiae</name>
    <dbReference type="NCBI Taxonomy" id="342950"/>
    <lineage>
        <taxon>Bacteria</taxon>
        <taxon>Pseudomonadati</taxon>
        <taxon>Pseudomonadota</taxon>
        <taxon>Gammaproteobacteria</taxon>
        <taxon>Alteromonadales</taxon>
        <taxon>Shewanellaceae</taxon>
        <taxon>Parashewanella</taxon>
    </lineage>
</organism>
<sequence length="171" mass="19780">MNRRTFILSSFAMTAGLAIGTTWYNGHWQHSSLKPKMKHHLVLSVMLPIFLDGALPEVSHLRQKTILHTIESIHHTLQLLPDESQQKLEQLFELLESRLGLLLLSGSITPLILRTPLELINMLEEWRHHYLALINEAYVGLRELIMSSYYAIPNHWVAFNYAKPQLFSDET</sequence>
<comment type="caution">
    <text evidence="1">The sequence shown here is derived from an EMBL/GenBank/DDBJ whole genome shotgun (WGS) entry which is preliminary data.</text>
</comment>
<dbReference type="RefSeq" id="WP_121854632.1">
    <property type="nucleotide sequence ID" value="NZ_CP037952.1"/>
</dbReference>
<protein>
    <submittedName>
        <fullName evidence="1">TAT leader-containing periplasmic protein</fullName>
    </submittedName>
</protein>
<evidence type="ECO:0000313" key="1">
    <source>
        <dbReference type="EMBL" id="RJY07359.1"/>
    </source>
</evidence>
<proteinExistence type="predicted"/>
<dbReference type="EMBL" id="QYYH01000124">
    <property type="protein sequence ID" value="RJY07359.1"/>
    <property type="molecule type" value="Genomic_DNA"/>
</dbReference>
<evidence type="ECO:0000313" key="2">
    <source>
        <dbReference type="Proteomes" id="UP000273022"/>
    </source>
</evidence>
<gene>
    <name evidence="1" type="ORF">D5R81_16015</name>
</gene>
<accession>A0A3A6U2U4</accession>
<name>A0A3A6U2U4_9GAMM</name>
<dbReference type="Proteomes" id="UP000273022">
    <property type="component" value="Unassembled WGS sequence"/>
</dbReference>
<keyword evidence="2" id="KW-1185">Reference proteome</keyword>
<reference evidence="1 2" key="1">
    <citation type="submission" date="2018-09" db="EMBL/GenBank/DDBJ databases">
        <title>Phylogeny of the Shewanellaceae, and recommendation for two new genera, Pseudoshewanella and Parashewanella.</title>
        <authorList>
            <person name="Wang G."/>
        </authorList>
    </citation>
    <scope>NUCLEOTIDE SEQUENCE [LARGE SCALE GENOMIC DNA]</scope>
    <source>
        <strain evidence="1 2">KCTC 22492</strain>
    </source>
</reference>